<feature type="compositionally biased region" description="Polar residues" evidence="4">
    <location>
        <begin position="294"/>
        <end position="303"/>
    </location>
</feature>
<dbReference type="Gene3D" id="1.25.40.10">
    <property type="entry name" value="Tetratricopeptide repeat domain"/>
    <property type="match status" value="2"/>
</dbReference>
<accession>A0A1Z4LQ07</accession>
<organism evidence="6 7">
    <name type="scientific">Calothrix parasitica NIES-267</name>
    <dbReference type="NCBI Taxonomy" id="1973488"/>
    <lineage>
        <taxon>Bacteria</taxon>
        <taxon>Bacillati</taxon>
        <taxon>Cyanobacteriota</taxon>
        <taxon>Cyanophyceae</taxon>
        <taxon>Nostocales</taxon>
        <taxon>Calotrichaceae</taxon>
        <taxon>Calothrix</taxon>
    </lineage>
</organism>
<dbReference type="PROSITE" id="PS50005">
    <property type="entry name" value="TPR"/>
    <property type="match status" value="8"/>
</dbReference>
<evidence type="ECO:0000313" key="7">
    <source>
        <dbReference type="Proteomes" id="UP000218418"/>
    </source>
</evidence>
<feature type="repeat" description="TPR" evidence="3">
    <location>
        <begin position="753"/>
        <end position="786"/>
    </location>
</feature>
<feature type="repeat" description="TPR" evidence="3">
    <location>
        <begin position="651"/>
        <end position="684"/>
    </location>
</feature>
<keyword evidence="2 3" id="KW-0802">TPR repeat</keyword>
<proteinExistence type="predicted"/>
<feature type="repeat" description="TPR" evidence="3">
    <location>
        <begin position="719"/>
        <end position="752"/>
    </location>
</feature>
<evidence type="ECO:0000256" key="3">
    <source>
        <dbReference type="PROSITE-ProRule" id="PRU00339"/>
    </source>
</evidence>
<dbReference type="SMART" id="SM00028">
    <property type="entry name" value="TPR"/>
    <property type="match status" value="8"/>
</dbReference>
<feature type="repeat" description="TPR" evidence="3">
    <location>
        <begin position="617"/>
        <end position="650"/>
    </location>
</feature>
<evidence type="ECO:0000313" key="6">
    <source>
        <dbReference type="EMBL" id="BAY83293.1"/>
    </source>
</evidence>
<dbReference type="InterPro" id="IPR051685">
    <property type="entry name" value="Ycf3/AcsC/BcsC/TPR_MFPF"/>
</dbReference>
<dbReference type="PANTHER" id="PTHR44943">
    <property type="entry name" value="CELLULOSE SYNTHASE OPERON PROTEIN C"/>
    <property type="match status" value="1"/>
</dbReference>
<protein>
    <submittedName>
        <fullName evidence="6">TPR repeat-containing protein</fullName>
    </submittedName>
</protein>
<dbReference type="InterPro" id="IPR024983">
    <property type="entry name" value="CHAT_dom"/>
</dbReference>
<reference evidence="6 7" key="1">
    <citation type="submission" date="2017-06" db="EMBL/GenBank/DDBJ databases">
        <title>Genome sequencing of cyanobaciteial culture collection at National Institute for Environmental Studies (NIES).</title>
        <authorList>
            <person name="Hirose Y."/>
            <person name="Shimura Y."/>
            <person name="Fujisawa T."/>
            <person name="Nakamura Y."/>
            <person name="Kawachi M."/>
        </authorList>
    </citation>
    <scope>NUCLEOTIDE SEQUENCE [LARGE SCALE GENOMIC DNA]</scope>
    <source>
        <strain evidence="6 7">NIES-267</strain>
    </source>
</reference>
<keyword evidence="1" id="KW-0677">Repeat</keyword>
<gene>
    <name evidence="6" type="ORF">NIES267_27800</name>
</gene>
<dbReference type="InterPro" id="IPR011990">
    <property type="entry name" value="TPR-like_helical_dom_sf"/>
</dbReference>
<dbReference type="Pfam" id="PF00515">
    <property type="entry name" value="TPR_1"/>
    <property type="match status" value="2"/>
</dbReference>
<dbReference type="Pfam" id="PF13181">
    <property type="entry name" value="TPR_8"/>
    <property type="match status" value="1"/>
</dbReference>
<dbReference type="EMBL" id="AP018227">
    <property type="protein sequence ID" value="BAY83293.1"/>
    <property type="molecule type" value="Genomic_DNA"/>
</dbReference>
<feature type="repeat" description="TPR" evidence="3">
    <location>
        <begin position="515"/>
        <end position="548"/>
    </location>
</feature>
<feature type="region of interest" description="Disordered" evidence="4">
    <location>
        <begin position="289"/>
        <end position="314"/>
    </location>
</feature>
<dbReference type="Pfam" id="PF13432">
    <property type="entry name" value="TPR_16"/>
    <property type="match status" value="2"/>
</dbReference>
<feature type="repeat" description="TPR" evidence="3">
    <location>
        <begin position="583"/>
        <end position="616"/>
    </location>
</feature>
<evidence type="ECO:0000259" key="5">
    <source>
        <dbReference type="Pfam" id="PF12770"/>
    </source>
</evidence>
<name>A0A1Z4LQ07_9CYAN</name>
<sequence length="1398" mass="159564">MQQMLRRLVQRFIKFIQDIFGGKQTPSMKDKEMHAVRDLPELTNSDLEFLFTQLLEGVHQARGQHWAQRWLQNIEHRVSERRWLDWLGHFGNKVLASSAPNYELASRMVELGELEIGEIGDVSYDIGVQLLTRNSKHQPAYSIPISTEYDESEGLIPEFPVSEELIINSVGVNGEEEDFNFPSKEPIIESVAIDGEFDVPESFTESPGQELIKEFGELLWEDYEPSETANSPANNIPASQAQFPEILYEQVFEYNEFALTPEDSNKQALEDELSHLYEQVFELEEDLVAEQQEETISSENTDTTDTRVSEELPSTLEQQLEERAVIETASEQAISEQATPGQDLVRNLGELLWEDEAQAVPEKSSSDNSEQEFINNLSDLVYDYPEQDADDTVLLPTQDYVQQDEPINTTFVPIQDSRVEDDCEDEESLENFNALLELGSEVEEDEETEEITEIFDKPITNTEPSEATSVDELMVRLDESASLVRQLSSGLGNQQSSALVVSGIPIDNQTVAQQAEAWYYQGLAQARSGNLEAAVELYEQAIQIKPDVHEYWFNRGLTLFHLEDLEGAIASYDKAIEIKNDFYKGWYNRGRALGELGFLEDAIFSFNTALEIRPNYQEAWSSNGLALLKLGRFDEAIFSYDKSLELEPLDAENWYYRGVTLSSNGQYDLAVDSYDKALEIEPFLHDSWIDRGVAQGQLGEWEQAISSWDKALEIRPDFYLTWFNRAVAFDNLGRREEAVASYDNALEIEPNFYLAWYNRAVALFYLEQYEQAILCYDRALQIKADYWEAWLGRGSAAEKSQNLDWELSLSSPVAETNPALNTRGLEGKLASYSEALKYTSYETQPEGWGRMHLAIGNCYYDIGRRYSNPRDYWYQAVEEYNQALATITADDYPELHLELLQNFIKVLVGLRETTQAQELHQYSTDFLQELLTQANRSDESRKKLTLKNIAFEQLAVEIAIQYGEIVQGLEIAEHGKNACLTWLQYGWTDKIESPNYNSILQLLNPTTAAIYWHLSPSSLRTFIIKPNAPEPIPVFTPMLNVAPDEFPLPEAVSRLVEFEDWLEDWNREYSDYRGETRNKQSKINHSWRSDMEQRLAKLKEILSIGSIERELQGIKNIILIPHRDLHRFPLHGLFSSKFAISYLPSIQIGLNRKQENSSTLESEAKLLSVEHPETKDYPPFKSAKLAALATSQMFDNPQRIQGLKATKAEVENALIGNYNILNFYGYAADKLNPSESEILLEGEDKITLEEISTKPLNRYNLFTLSACEIEPNKKNITTEYSGLASGLLSQGVSNVVNSLWRVESTANALVMIEFYRRLQSGKTPIIALTEAVEWLRELTAGELTKWYESLLNQLPPEGLRMKAQLATQLYRTSQMEADSKLYNHPYYWAAFVIAGVDS</sequence>
<feature type="repeat" description="TPR" evidence="3">
    <location>
        <begin position="685"/>
        <end position="718"/>
    </location>
</feature>
<dbReference type="InterPro" id="IPR019734">
    <property type="entry name" value="TPR_rpt"/>
</dbReference>
<dbReference type="Proteomes" id="UP000218418">
    <property type="component" value="Chromosome"/>
</dbReference>
<feature type="domain" description="CHAT" evidence="5">
    <location>
        <begin position="1095"/>
        <end position="1395"/>
    </location>
</feature>
<evidence type="ECO:0000256" key="4">
    <source>
        <dbReference type="SAM" id="MobiDB-lite"/>
    </source>
</evidence>
<evidence type="ECO:0000256" key="1">
    <source>
        <dbReference type="ARBA" id="ARBA00022737"/>
    </source>
</evidence>
<dbReference type="Pfam" id="PF12770">
    <property type="entry name" value="CHAT"/>
    <property type="match status" value="1"/>
</dbReference>
<evidence type="ECO:0000256" key="2">
    <source>
        <dbReference type="ARBA" id="ARBA00022803"/>
    </source>
</evidence>
<dbReference type="PANTHER" id="PTHR44943:SF8">
    <property type="entry name" value="TPR REPEAT-CONTAINING PROTEIN MJ0263"/>
    <property type="match status" value="1"/>
</dbReference>
<keyword evidence="7" id="KW-1185">Reference proteome</keyword>
<dbReference type="SUPFAM" id="SSF48452">
    <property type="entry name" value="TPR-like"/>
    <property type="match status" value="2"/>
</dbReference>
<feature type="repeat" description="TPR" evidence="3">
    <location>
        <begin position="549"/>
        <end position="582"/>
    </location>
</feature>
<dbReference type="PROSITE" id="PS50293">
    <property type="entry name" value="TPR_REGION"/>
    <property type="match status" value="3"/>
</dbReference>